<dbReference type="RefSeq" id="WP_009285384.1">
    <property type="nucleotide sequence ID" value="NZ_CAIT01000010.1"/>
</dbReference>
<dbReference type="GO" id="GO:0005975">
    <property type="term" value="P:carbohydrate metabolic process"/>
    <property type="evidence" value="ECO:0007669"/>
    <property type="project" value="InterPro"/>
</dbReference>
<organism evidence="4 5">
    <name type="scientific">Fibrisoma limi BUZ 3</name>
    <dbReference type="NCBI Taxonomy" id="1185876"/>
    <lineage>
        <taxon>Bacteria</taxon>
        <taxon>Pseudomonadati</taxon>
        <taxon>Bacteroidota</taxon>
        <taxon>Cytophagia</taxon>
        <taxon>Cytophagales</taxon>
        <taxon>Spirosomataceae</taxon>
        <taxon>Fibrisoma</taxon>
    </lineage>
</organism>
<dbReference type="Pfam" id="PF01263">
    <property type="entry name" value="Aldose_epim"/>
    <property type="match status" value="1"/>
</dbReference>
<comment type="subunit">
    <text evidence="2">Monomer.</text>
</comment>
<sequence>MTTLENDQLRVSIRPKGAELTSIFHKPTNTEHLWQADPSVWGWHAPNLFPIVGGCLNNQLNIQGKSYPMERHGFARQSTFMLVESTTSHAVFSLTSNSQTEAAYPYRFEFQVIYELNESTIQVTYRVQNEDQQTMYFSVGAHPAFRVPFNEDEDYEDYFIEFDKEEELHTHVLSSAGLFTGETRPVALEAEDTRLPLTKHLFDQDALVFKSLNSRQVSLKSWKHSKAVTLDFADFPYLGIWAKPGAPFVCIEPWLGCADSEGQPVPIQEKEAIQHIGAGGVFNASFSIRITEEILL</sequence>
<dbReference type="GO" id="GO:0016853">
    <property type="term" value="F:isomerase activity"/>
    <property type="evidence" value="ECO:0007669"/>
    <property type="project" value="InterPro"/>
</dbReference>
<dbReference type="eggNOG" id="COG2017">
    <property type="taxonomic scope" value="Bacteria"/>
</dbReference>
<evidence type="ECO:0000313" key="4">
    <source>
        <dbReference type="EMBL" id="CCH56823.1"/>
    </source>
</evidence>
<dbReference type="PANTHER" id="PTHR11122:SF13">
    <property type="entry name" value="GLUCOSE-6-PHOSPHATE 1-EPIMERASE"/>
    <property type="match status" value="1"/>
</dbReference>
<proteinExistence type="predicted"/>
<evidence type="ECO:0000256" key="2">
    <source>
        <dbReference type="ARBA" id="ARBA00011245"/>
    </source>
</evidence>
<accession>I2GSE4</accession>
<protein>
    <submittedName>
        <fullName evidence="4">Aldose 1-epimerase</fullName>
    </submittedName>
</protein>
<evidence type="ECO:0000256" key="1">
    <source>
        <dbReference type="ARBA" id="ARBA00001913"/>
    </source>
</evidence>
<keyword evidence="5" id="KW-1185">Reference proteome</keyword>
<dbReference type="EMBL" id="CAIT01000010">
    <property type="protein sequence ID" value="CCH56823.1"/>
    <property type="molecule type" value="Genomic_DNA"/>
</dbReference>
<dbReference type="SUPFAM" id="SSF74650">
    <property type="entry name" value="Galactose mutarotase-like"/>
    <property type="match status" value="1"/>
</dbReference>
<reference evidence="4 5" key="1">
    <citation type="journal article" date="2012" name="J. Bacteriol.">
        <title>Genome Sequence of the Filamentous Bacterium Fibrisoma limi BUZ 3T.</title>
        <authorList>
            <person name="Filippini M."/>
            <person name="Qi W."/>
            <person name="Jaenicke S."/>
            <person name="Goesmann A."/>
            <person name="Smits T.H."/>
            <person name="Bagheri H.C."/>
        </authorList>
    </citation>
    <scope>NUCLEOTIDE SEQUENCE [LARGE SCALE GENOMIC DNA]</scope>
    <source>
        <strain evidence="5">BUZ 3T</strain>
    </source>
</reference>
<dbReference type="InterPro" id="IPR014718">
    <property type="entry name" value="GH-type_carb-bd"/>
</dbReference>
<comment type="caution">
    <text evidence="4">The sequence shown here is derived from an EMBL/GenBank/DDBJ whole genome shotgun (WGS) entry which is preliminary data.</text>
</comment>
<dbReference type="PANTHER" id="PTHR11122">
    <property type="entry name" value="APOSPORY-ASSOCIATED PROTEIN C-RELATED"/>
    <property type="match status" value="1"/>
</dbReference>
<dbReference type="AlphaFoldDB" id="I2GSE4"/>
<keyword evidence="3" id="KW-0106">Calcium</keyword>
<dbReference type="CDD" id="cd09024">
    <property type="entry name" value="Aldose_epim_lacX"/>
    <property type="match status" value="1"/>
</dbReference>
<dbReference type="InterPro" id="IPR008183">
    <property type="entry name" value="Aldose_1/G6P_1-epimerase"/>
</dbReference>
<dbReference type="InterPro" id="IPR037481">
    <property type="entry name" value="LacX"/>
</dbReference>
<evidence type="ECO:0000256" key="3">
    <source>
        <dbReference type="ARBA" id="ARBA00022837"/>
    </source>
</evidence>
<dbReference type="STRING" id="1185876.BN8_06210"/>
<dbReference type="OrthoDB" id="9795355at2"/>
<comment type="cofactor">
    <cofactor evidence="1">
        <name>Ca(2+)</name>
        <dbReference type="ChEBI" id="CHEBI:29108"/>
    </cofactor>
</comment>
<gene>
    <name evidence="4" type="ORF">BN8_06210</name>
</gene>
<evidence type="ECO:0000313" key="5">
    <source>
        <dbReference type="Proteomes" id="UP000009309"/>
    </source>
</evidence>
<dbReference type="GO" id="GO:0030246">
    <property type="term" value="F:carbohydrate binding"/>
    <property type="evidence" value="ECO:0007669"/>
    <property type="project" value="InterPro"/>
</dbReference>
<dbReference type="Proteomes" id="UP000009309">
    <property type="component" value="Unassembled WGS sequence"/>
</dbReference>
<dbReference type="Gene3D" id="2.70.98.10">
    <property type="match status" value="1"/>
</dbReference>
<dbReference type="InterPro" id="IPR011013">
    <property type="entry name" value="Gal_mutarotase_sf_dom"/>
</dbReference>
<name>I2GSE4_9BACT</name>